<gene>
    <name evidence="7" type="ORF">UY44_C0015G0023</name>
</gene>
<evidence type="ECO:0000313" key="8">
    <source>
        <dbReference type="Proteomes" id="UP000033965"/>
    </source>
</evidence>
<keyword evidence="5" id="KW-1133">Transmembrane helix</keyword>
<comment type="subcellular location">
    <subcellularLocation>
        <location evidence="1">Secreted</location>
    </subcellularLocation>
</comment>
<feature type="chain" id="PRO_5002541009" description="Prenyltransferase/squalene oxidase" evidence="6">
    <location>
        <begin position="24"/>
        <end position="550"/>
    </location>
</feature>
<dbReference type="CDD" id="cd00688">
    <property type="entry name" value="ISOPREN_C2_like"/>
    <property type="match status" value="1"/>
</dbReference>
<evidence type="ECO:0000256" key="4">
    <source>
        <dbReference type="SAM" id="MobiDB-lite"/>
    </source>
</evidence>
<dbReference type="Gene3D" id="1.50.10.20">
    <property type="match status" value="1"/>
</dbReference>
<dbReference type="InterPro" id="IPR002157">
    <property type="entry name" value="Cbl-bd_prot"/>
</dbReference>
<dbReference type="GO" id="GO:0015889">
    <property type="term" value="P:cobalamin transport"/>
    <property type="evidence" value="ECO:0007669"/>
    <property type="project" value="InterPro"/>
</dbReference>
<evidence type="ECO:0000256" key="6">
    <source>
        <dbReference type="SAM" id="SignalP"/>
    </source>
</evidence>
<organism evidence="7 8">
    <name type="scientific">Candidatus Kaiserbacteria bacterium GW2011_GWA2_49_19</name>
    <dbReference type="NCBI Taxonomy" id="1618669"/>
    <lineage>
        <taxon>Bacteria</taxon>
        <taxon>Candidatus Kaiseribacteriota</taxon>
    </lineage>
</organism>
<evidence type="ECO:0000256" key="5">
    <source>
        <dbReference type="SAM" id="Phobius"/>
    </source>
</evidence>
<evidence type="ECO:0000256" key="2">
    <source>
        <dbReference type="ARBA" id="ARBA00022525"/>
    </source>
</evidence>
<reference evidence="7 8" key="1">
    <citation type="journal article" date="2015" name="Nature">
        <title>rRNA introns, odd ribosomes, and small enigmatic genomes across a large radiation of phyla.</title>
        <authorList>
            <person name="Brown C.T."/>
            <person name="Hug L.A."/>
            <person name="Thomas B.C."/>
            <person name="Sharon I."/>
            <person name="Castelle C.J."/>
            <person name="Singh A."/>
            <person name="Wilkins M.J."/>
            <person name="Williams K.H."/>
            <person name="Banfield J.F."/>
        </authorList>
    </citation>
    <scope>NUCLEOTIDE SEQUENCE [LARGE SCALE GENOMIC DNA]</scope>
</reference>
<feature type="compositionally biased region" description="Low complexity" evidence="4">
    <location>
        <begin position="444"/>
        <end position="455"/>
    </location>
</feature>
<dbReference type="AlphaFoldDB" id="A0A0G1XZY7"/>
<dbReference type="Pfam" id="PF01122">
    <property type="entry name" value="Cobalamin_bind"/>
    <property type="match status" value="1"/>
</dbReference>
<keyword evidence="5" id="KW-0472">Membrane</keyword>
<dbReference type="PANTHER" id="PTHR10559">
    <property type="entry name" value="TRANSCOBALAMIN-1/GASTRIC INTRINSIC FACTOR"/>
    <property type="match status" value="1"/>
</dbReference>
<dbReference type="InterPro" id="IPR008930">
    <property type="entry name" value="Terpenoid_cyclase/PrenylTrfase"/>
</dbReference>
<dbReference type="SUPFAM" id="SSF48239">
    <property type="entry name" value="Terpenoid cyclases/Protein prenyltransferases"/>
    <property type="match status" value="1"/>
</dbReference>
<dbReference type="Proteomes" id="UP000033965">
    <property type="component" value="Unassembled WGS sequence"/>
</dbReference>
<keyword evidence="5" id="KW-0812">Transmembrane</keyword>
<proteinExistence type="predicted"/>
<keyword evidence="3 6" id="KW-0732">Signal</keyword>
<dbReference type="GO" id="GO:0031419">
    <property type="term" value="F:cobalamin binding"/>
    <property type="evidence" value="ECO:0007669"/>
    <property type="project" value="InterPro"/>
</dbReference>
<feature type="region of interest" description="Disordered" evidence="4">
    <location>
        <begin position="444"/>
        <end position="465"/>
    </location>
</feature>
<name>A0A0G1XZY7_9BACT</name>
<evidence type="ECO:0000256" key="1">
    <source>
        <dbReference type="ARBA" id="ARBA00004613"/>
    </source>
</evidence>
<dbReference type="GO" id="GO:0005576">
    <property type="term" value="C:extracellular region"/>
    <property type="evidence" value="ECO:0007669"/>
    <property type="project" value="UniProtKB-SubCell"/>
</dbReference>
<feature type="signal peptide" evidence="6">
    <location>
        <begin position="1"/>
        <end position="23"/>
    </location>
</feature>
<dbReference type="PANTHER" id="PTHR10559:SF18">
    <property type="entry name" value="TRANSCOBALAMIN II"/>
    <property type="match status" value="1"/>
</dbReference>
<evidence type="ECO:0000313" key="7">
    <source>
        <dbReference type="EMBL" id="KKW08207.1"/>
    </source>
</evidence>
<feature type="transmembrane region" description="Helical" evidence="5">
    <location>
        <begin position="522"/>
        <end position="542"/>
    </location>
</feature>
<dbReference type="InterPro" id="IPR051588">
    <property type="entry name" value="Cobalamin_Transport"/>
</dbReference>
<dbReference type="Gene3D" id="2.170.130.30">
    <property type="match status" value="1"/>
</dbReference>
<evidence type="ECO:0008006" key="9">
    <source>
        <dbReference type="Google" id="ProtNLM"/>
    </source>
</evidence>
<evidence type="ECO:0000256" key="3">
    <source>
        <dbReference type="ARBA" id="ARBA00022729"/>
    </source>
</evidence>
<comment type="caution">
    <text evidence="7">The sequence shown here is derived from an EMBL/GenBank/DDBJ whole genome shotgun (WGS) entry which is preliminary data.</text>
</comment>
<dbReference type="EMBL" id="LCPZ01000015">
    <property type="protein sequence ID" value="KKW08207.1"/>
    <property type="molecule type" value="Genomic_DNA"/>
</dbReference>
<sequence>MKQFSRIIIVLSLVFALSLPGNAAADPVVNVTDSCTPSATDGSSETYSGKYLGICALVAAKEQGAISSYGLSYFPGFGFFVDSLNGTTADSSSQYWALYKNDVYSDTDGLSTLSVTSGDTVSLKLSDFSNAVVGPVVTIRIGSLVTTTPVPAPASPQRGGGLTLHVPFDVPLALNFLAGAQRADGSFDSLMLSDWAAIAYAGGGAGDAKMRLAQYFIANPPALASVTDNERHAMALEALGINPYSGTSVDYIAPIVSAFDGTQVGDPSLVNDDIFALLPLLHSGYTVNDGLVIKTTAFIVSQQKTDGSWAESVDMTAAGAQALNMIKTFPGVSDAIAKAISYLRAQQKTDGGFGNSFSTSWALQAISATSDSYIDWSQGYFTPQYYLATQQQTDGGVEPATTDVKTRAWATAYAILAVERKTWHSLLASFEKPGTAAPEIQETATTATTSSIAPTPAKPAEEPERLSSVTAQKQEIPAYQESVAPVSEPASSTQATTTLARISPQLVQTASIAAVDYEIPNLWKWLLAFLLLAFAGGIVRGFRKRRKFER</sequence>
<keyword evidence="2" id="KW-0964">Secreted</keyword>
<accession>A0A0G1XZY7</accession>
<protein>
    <recommendedName>
        <fullName evidence="9">Prenyltransferase/squalene oxidase</fullName>
    </recommendedName>
</protein>